<reference evidence="8 9" key="1">
    <citation type="submission" date="2023-12" db="EMBL/GenBank/DDBJ databases">
        <title>Description of Novel Strain Fulvimarina sp. 2208YS6-2-32 isolated from Uroteuthis (Photololigo) edulis.</title>
        <authorList>
            <person name="Park J.-S."/>
        </authorList>
    </citation>
    <scope>NUCLEOTIDE SEQUENCE [LARGE SCALE GENOMIC DNA]</scope>
    <source>
        <strain evidence="8 9">2208YS6-2-32</strain>
    </source>
</reference>
<dbReference type="Gene3D" id="3.30.450.20">
    <property type="entry name" value="PAS domain"/>
    <property type="match status" value="1"/>
</dbReference>
<evidence type="ECO:0000259" key="5">
    <source>
        <dbReference type="PROSITE" id="PS50109"/>
    </source>
</evidence>
<feature type="region of interest" description="Disordered" evidence="4">
    <location>
        <begin position="359"/>
        <end position="379"/>
    </location>
</feature>
<dbReference type="InterPro" id="IPR005467">
    <property type="entry name" value="His_kinase_dom"/>
</dbReference>
<feature type="domain" description="PAC" evidence="7">
    <location>
        <begin position="93"/>
        <end position="147"/>
    </location>
</feature>
<dbReference type="CDD" id="cd00130">
    <property type="entry name" value="PAS"/>
    <property type="match status" value="1"/>
</dbReference>
<dbReference type="Pfam" id="PF13581">
    <property type="entry name" value="HATPase_c_2"/>
    <property type="match status" value="1"/>
</dbReference>
<dbReference type="PANTHER" id="PTHR47429">
    <property type="entry name" value="PROTEIN TWIN LOV 1"/>
    <property type="match status" value="1"/>
</dbReference>
<dbReference type="EMBL" id="JAXLPB010000001">
    <property type="protein sequence ID" value="MDY8108159.1"/>
    <property type="molecule type" value="Genomic_DNA"/>
</dbReference>
<feature type="domain" description="Histidine kinase" evidence="5">
    <location>
        <begin position="176"/>
        <end position="376"/>
    </location>
</feature>
<keyword evidence="8" id="KW-0418">Kinase</keyword>
<dbReference type="InterPro" id="IPR000014">
    <property type="entry name" value="PAS"/>
</dbReference>
<evidence type="ECO:0000313" key="8">
    <source>
        <dbReference type="EMBL" id="MDY8108159.1"/>
    </source>
</evidence>
<organism evidence="8 9">
    <name type="scientific">Fulvimarina uroteuthidis</name>
    <dbReference type="NCBI Taxonomy" id="3098149"/>
    <lineage>
        <taxon>Bacteria</taxon>
        <taxon>Pseudomonadati</taxon>
        <taxon>Pseudomonadota</taxon>
        <taxon>Alphaproteobacteria</taxon>
        <taxon>Hyphomicrobiales</taxon>
        <taxon>Aurantimonadaceae</taxon>
        <taxon>Fulvimarina</taxon>
    </lineage>
</organism>
<dbReference type="PROSITE" id="PS50109">
    <property type="entry name" value="HIS_KIN"/>
    <property type="match status" value="1"/>
</dbReference>
<accession>A0ABU5I016</accession>
<dbReference type="InterPro" id="IPR036890">
    <property type="entry name" value="HATPase_C_sf"/>
</dbReference>
<evidence type="ECO:0000259" key="6">
    <source>
        <dbReference type="PROSITE" id="PS50112"/>
    </source>
</evidence>
<evidence type="ECO:0000313" key="9">
    <source>
        <dbReference type="Proteomes" id="UP001294412"/>
    </source>
</evidence>
<protein>
    <submittedName>
        <fullName evidence="8">Histidine kinase dimerization/phosphoacceptor domain -containing protein</fullName>
    </submittedName>
</protein>
<dbReference type="SUPFAM" id="SSF55874">
    <property type="entry name" value="ATPase domain of HSP90 chaperone/DNA topoisomerase II/histidine kinase"/>
    <property type="match status" value="1"/>
</dbReference>
<keyword evidence="3" id="KW-0157">Chromophore</keyword>
<evidence type="ECO:0000259" key="7">
    <source>
        <dbReference type="PROSITE" id="PS50113"/>
    </source>
</evidence>
<feature type="compositionally biased region" description="Basic and acidic residues" evidence="4">
    <location>
        <begin position="368"/>
        <end position="379"/>
    </location>
</feature>
<name>A0ABU5I016_9HYPH</name>
<evidence type="ECO:0000256" key="2">
    <source>
        <dbReference type="ARBA" id="ARBA00022643"/>
    </source>
</evidence>
<dbReference type="SMART" id="SM00086">
    <property type="entry name" value="PAC"/>
    <property type="match status" value="1"/>
</dbReference>
<dbReference type="SMART" id="SM00387">
    <property type="entry name" value="HATPase_c"/>
    <property type="match status" value="1"/>
</dbReference>
<comment type="caution">
    <text evidence="8">The sequence shown here is derived from an EMBL/GenBank/DDBJ whole genome shotgun (WGS) entry which is preliminary data.</text>
</comment>
<dbReference type="Pfam" id="PF07568">
    <property type="entry name" value="HisKA_2"/>
    <property type="match status" value="1"/>
</dbReference>
<dbReference type="Proteomes" id="UP001294412">
    <property type="component" value="Unassembled WGS sequence"/>
</dbReference>
<dbReference type="RefSeq" id="WP_322185606.1">
    <property type="nucleotide sequence ID" value="NZ_JAXLPB010000001.1"/>
</dbReference>
<evidence type="ECO:0000256" key="4">
    <source>
        <dbReference type="SAM" id="MobiDB-lite"/>
    </source>
</evidence>
<dbReference type="InterPro" id="IPR035965">
    <property type="entry name" value="PAS-like_dom_sf"/>
</dbReference>
<keyword evidence="1" id="KW-0285">Flavoprotein</keyword>
<keyword evidence="2" id="KW-0288">FMN</keyword>
<dbReference type="InterPro" id="IPR000700">
    <property type="entry name" value="PAS-assoc_C"/>
</dbReference>
<dbReference type="InterPro" id="IPR003594">
    <property type="entry name" value="HATPase_dom"/>
</dbReference>
<dbReference type="NCBIfam" id="TIGR00229">
    <property type="entry name" value="sensory_box"/>
    <property type="match status" value="1"/>
</dbReference>
<dbReference type="SMART" id="SM00091">
    <property type="entry name" value="PAS"/>
    <property type="match status" value="1"/>
</dbReference>
<dbReference type="PROSITE" id="PS50113">
    <property type="entry name" value="PAC"/>
    <property type="match status" value="1"/>
</dbReference>
<evidence type="ECO:0000256" key="1">
    <source>
        <dbReference type="ARBA" id="ARBA00022630"/>
    </source>
</evidence>
<keyword evidence="8" id="KW-0808">Transferase</keyword>
<dbReference type="Gene3D" id="3.30.565.10">
    <property type="entry name" value="Histidine kinase-like ATPase, C-terminal domain"/>
    <property type="match status" value="1"/>
</dbReference>
<dbReference type="Pfam" id="PF13426">
    <property type="entry name" value="PAS_9"/>
    <property type="match status" value="1"/>
</dbReference>
<evidence type="ECO:0000256" key="3">
    <source>
        <dbReference type="ARBA" id="ARBA00022991"/>
    </source>
</evidence>
<dbReference type="PROSITE" id="PS50112">
    <property type="entry name" value="PAS"/>
    <property type="match status" value="1"/>
</dbReference>
<gene>
    <name evidence="8" type="ORF">U0C82_03220</name>
</gene>
<proteinExistence type="predicted"/>
<dbReference type="InterPro" id="IPR001610">
    <property type="entry name" value="PAC"/>
</dbReference>
<keyword evidence="9" id="KW-1185">Reference proteome</keyword>
<dbReference type="InterPro" id="IPR011495">
    <property type="entry name" value="Sig_transdc_His_kin_sub2_dim/P"/>
</dbReference>
<dbReference type="SUPFAM" id="SSF55785">
    <property type="entry name" value="PYP-like sensor domain (PAS domain)"/>
    <property type="match status" value="1"/>
</dbReference>
<feature type="domain" description="PAS" evidence="6">
    <location>
        <begin position="19"/>
        <end position="92"/>
    </location>
</feature>
<dbReference type="PANTHER" id="PTHR47429:SF2">
    <property type="entry name" value="PROTEIN TWIN LOV 1"/>
    <property type="match status" value="1"/>
</dbReference>
<sequence>MEDIDAFRLTDALDAEQGTGDPFAAAVRSTRMPMIVTDPRKSDNPIVFANDAFIRLSGYSRDECMGVNCRFLQGPDTDPAAIDRLREAVAARTDVSVEILNYRKDGSTFWNALYMSPVFGHDGDLQFFFASQLDVTEIKDRELKAHEDRAFFEAAVKERTVELEQALEQQKMLLHEVDHRVKNNLQMVSAMIRNQARVSDSADVKAALSQTLSRVDTLGVVHRRLYEAEDISQFDLADFIRDLATSLLDTSSRPEISLDLDLQSIETSAQNASPIALLVNELLTNALKHAFPDPSQGGTIRIASRQDASGFSVVIEDDGVGLPDRGEADAAPAPKKPTFGTKLVRSLARQLRAQFIQEPAHPGTRSTIRIDADKTRMTE</sequence>
<dbReference type="GO" id="GO:0016301">
    <property type="term" value="F:kinase activity"/>
    <property type="evidence" value="ECO:0007669"/>
    <property type="project" value="UniProtKB-KW"/>
</dbReference>